<dbReference type="GO" id="GO:0005634">
    <property type="term" value="C:nucleus"/>
    <property type="evidence" value="ECO:0007669"/>
    <property type="project" value="TreeGrafter"/>
</dbReference>
<keyword evidence="2" id="KW-0489">Methyltransferase</keyword>
<comment type="caution">
    <text evidence="2">The sequence shown here is derived from an EMBL/GenBank/DDBJ whole genome shotgun (WGS) entry which is preliminary data.</text>
</comment>
<dbReference type="PANTHER" id="PTHR13271">
    <property type="entry name" value="UNCHARACTERIZED PUTATIVE METHYLTRANSFERASE"/>
    <property type="match status" value="1"/>
</dbReference>
<evidence type="ECO:0000313" key="3">
    <source>
        <dbReference type="Proteomes" id="UP000689129"/>
    </source>
</evidence>
<sequence length="523" mass="58871">MWRSRFLNLFLHQYKVDVLEAPPLPHFAVTSQPTPTHNLQFSHSHTSPPPTSHGLRSSHKVDIIGSMEALTSWASSHGAELHPAVEVFNDNDTGNSFRVRVGQQLSPGETIATCPFSLTLSYLNTLDLKAHGYESHDDAQPLPREFVENIPPHVVARFFLMKQYLLGRDSFWYPYICTLPQPDQLSSWSLPPLWPSDDIELLEDTNIHTVVAEIKARLKAEYKQATPLLAALPNANDYTRLLYNWAYSIFTSRSFRPSRVVPDHESLPLPEGCAIDDFHILMPLFDIGNHSHSAGISWDIAPGTSTTVLKTLDAYESGAQVFNNYGSKTNAELMLAYGFLIPESPTLHNDFVHLQLRTADETASSLADSAKPRSFFFSLRPVADPSSLAAHRQLTLPNIDPASVLPAFRHVQDALIWQLFLLQTTPEQRNTINVPSDAKDSDEERLKAVLTGKLPDEFTPILEQTMAIIQAKAMQELEKLEQSDFELDKDTNATRIQRMVYQYRTQCRQVLINVLESVEPPPE</sequence>
<feature type="region of interest" description="Disordered" evidence="1">
    <location>
        <begin position="30"/>
        <end position="57"/>
    </location>
</feature>
<proteinExistence type="predicted"/>
<keyword evidence="2" id="KW-0808">Transferase</keyword>
<name>A0A8I3AR12_VERLO</name>
<reference evidence="2" key="1">
    <citation type="journal article" date="2021" name="Mol. Plant Pathol.">
        <title>A 20-kb lineage-specific genomic region tames virulence in pathogenic amphidiploid Verticillium longisporum.</title>
        <authorList>
            <person name="Harting R."/>
            <person name="Starke J."/>
            <person name="Kusch H."/>
            <person name="Poggeler S."/>
            <person name="Maurus I."/>
            <person name="Schluter R."/>
            <person name="Landesfeind M."/>
            <person name="Bulla I."/>
            <person name="Nowrousian M."/>
            <person name="de Jonge R."/>
            <person name="Stahlhut G."/>
            <person name="Hoff K.J."/>
            <person name="Asshauer K.P."/>
            <person name="Thurmer A."/>
            <person name="Stanke M."/>
            <person name="Daniel R."/>
            <person name="Morgenstern B."/>
            <person name="Thomma B.P.H.J."/>
            <person name="Kronstad J.W."/>
            <person name="Braus-Stromeyer S.A."/>
            <person name="Braus G.H."/>
        </authorList>
    </citation>
    <scope>NUCLEOTIDE SEQUENCE</scope>
    <source>
        <strain evidence="2">Vl32</strain>
    </source>
</reference>
<evidence type="ECO:0000313" key="2">
    <source>
        <dbReference type="EMBL" id="KAG7133099.1"/>
    </source>
</evidence>
<feature type="compositionally biased region" description="Polar residues" evidence="1">
    <location>
        <begin position="30"/>
        <end position="41"/>
    </location>
</feature>
<dbReference type="EMBL" id="JAEMWZ010000168">
    <property type="protein sequence ID" value="KAG7133099.1"/>
    <property type="molecule type" value="Genomic_DNA"/>
</dbReference>
<dbReference type="PANTHER" id="PTHR13271:SF146">
    <property type="entry name" value="SET DOMAIN-CONTAINING PROTEIN"/>
    <property type="match status" value="1"/>
</dbReference>
<dbReference type="OrthoDB" id="42889at2759"/>
<dbReference type="Proteomes" id="UP000689129">
    <property type="component" value="Unassembled WGS sequence"/>
</dbReference>
<organism evidence="2 3">
    <name type="scientific">Verticillium longisporum</name>
    <name type="common">Verticillium dahliae var. longisporum</name>
    <dbReference type="NCBI Taxonomy" id="100787"/>
    <lineage>
        <taxon>Eukaryota</taxon>
        <taxon>Fungi</taxon>
        <taxon>Dikarya</taxon>
        <taxon>Ascomycota</taxon>
        <taxon>Pezizomycotina</taxon>
        <taxon>Sordariomycetes</taxon>
        <taxon>Hypocreomycetidae</taxon>
        <taxon>Glomerellales</taxon>
        <taxon>Plectosphaerellaceae</taxon>
        <taxon>Verticillium</taxon>
    </lineage>
</organism>
<dbReference type="GO" id="GO:0016279">
    <property type="term" value="F:protein-lysine N-methyltransferase activity"/>
    <property type="evidence" value="ECO:0007669"/>
    <property type="project" value="UniProtKB-ARBA"/>
</dbReference>
<evidence type="ECO:0000256" key="1">
    <source>
        <dbReference type="SAM" id="MobiDB-lite"/>
    </source>
</evidence>
<dbReference type="InterPro" id="IPR050600">
    <property type="entry name" value="SETD3_SETD6_MTase"/>
</dbReference>
<dbReference type="AlphaFoldDB" id="A0A8I3AR12"/>
<dbReference type="GO" id="GO:0032259">
    <property type="term" value="P:methylation"/>
    <property type="evidence" value="ECO:0007669"/>
    <property type="project" value="UniProtKB-KW"/>
</dbReference>
<gene>
    <name evidence="2" type="ORF">HYQ45_008636</name>
</gene>
<protein>
    <submittedName>
        <fullName evidence="2">Ribosomal lysine N-methyltransferase set10 like protein</fullName>
    </submittedName>
</protein>
<accession>A0A8I3AR12</accession>